<evidence type="ECO:0000256" key="25">
    <source>
        <dbReference type="ARBA" id="ARBA00023273"/>
    </source>
</evidence>
<evidence type="ECO:0000256" key="31">
    <source>
        <dbReference type="ARBA" id="ARBA00062850"/>
    </source>
</evidence>
<evidence type="ECO:0000256" key="33">
    <source>
        <dbReference type="SAM" id="MobiDB-lite"/>
    </source>
</evidence>
<dbReference type="GO" id="GO:0005576">
    <property type="term" value="C:extracellular region"/>
    <property type="evidence" value="ECO:0007669"/>
    <property type="project" value="UniProtKB-SubCell"/>
</dbReference>
<keyword evidence="17" id="KW-0378">Hydrolase</keyword>
<evidence type="ECO:0000256" key="15">
    <source>
        <dbReference type="ARBA" id="ARBA00022741"/>
    </source>
</evidence>
<dbReference type="SMART" id="SM00173">
    <property type="entry name" value="RAS"/>
    <property type="match status" value="1"/>
</dbReference>
<keyword evidence="14" id="KW-0479">Metal-binding</keyword>
<evidence type="ECO:0000256" key="28">
    <source>
        <dbReference type="ARBA" id="ARBA00023329"/>
    </source>
</evidence>
<keyword evidence="11" id="KW-0963">Cytoplasm</keyword>
<dbReference type="GO" id="GO:0005814">
    <property type="term" value="C:centriole"/>
    <property type="evidence" value="ECO:0007669"/>
    <property type="project" value="UniProtKB-SubCell"/>
</dbReference>
<dbReference type="AlphaFoldDB" id="L5LLQ7"/>
<dbReference type="GO" id="GO:0006644">
    <property type="term" value="P:phospholipid metabolic process"/>
    <property type="evidence" value="ECO:0007669"/>
    <property type="project" value="InterPro"/>
</dbReference>
<dbReference type="Gene3D" id="1.20.90.10">
    <property type="entry name" value="Phospholipase A2 domain"/>
    <property type="match status" value="1"/>
</dbReference>
<dbReference type="InterPro" id="IPR036444">
    <property type="entry name" value="PLipase_A2_dom_sf"/>
</dbReference>
<dbReference type="CDD" id="cd04108">
    <property type="entry name" value="Rab36_Rab34"/>
    <property type="match status" value="1"/>
</dbReference>
<evidence type="ECO:0000256" key="32">
    <source>
        <dbReference type="ARBA" id="ARBA00067829"/>
    </source>
</evidence>
<evidence type="ECO:0000256" key="4">
    <source>
        <dbReference type="ARBA" id="ARBA00004555"/>
    </source>
</evidence>
<evidence type="ECO:0000256" key="8">
    <source>
        <dbReference type="ARBA" id="ARBA00007056"/>
    </source>
</evidence>
<keyword evidence="20" id="KW-0007">Acetylation</keyword>
<dbReference type="GO" id="GO:0015031">
    <property type="term" value="P:protein transport"/>
    <property type="evidence" value="ECO:0007669"/>
    <property type="project" value="UniProtKB-KW"/>
</dbReference>
<proteinExistence type="inferred from homology"/>
<evidence type="ECO:0000313" key="36">
    <source>
        <dbReference type="Proteomes" id="UP000010556"/>
    </source>
</evidence>
<dbReference type="GO" id="GO:0030030">
    <property type="term" value="P:cell projection organization"/>
    <property type="evidence" value="ECO:0007669"/>
    <property type="project" value="UniProtKB-KW"/>
</dbReference>
<dbReference type="EMBL" id="KB110620">
    <property type="protein sequence ID" value="ELK26936.1"/>
    <property type="molecule type" value="Genomic_DNA"/>
</dbReference>
<dbReference type="EC" id="3.6.5.2" evidence="9"/>
<dbReference type="GO" id="GO:0046872">
    <property type="term" value="F:metal ion binding"/>
    <property type="evidence" value="ECO:0007669"/>
    <property type="project" value="UniProtKB-KW"/>
</dbReference>
<feature type="compositionally biased region" description="Basic residues" evidence="33">
    <location>
        <begin position="449"/>
        <end position="458"/>
    </location>
</feature>
<dbReference type="PROSITE" id="PS51420">
    <property type="entry name" value="RHO"/>
    <property type="match status" value="1"/>
</dbReference>
<evidence type="ECO:0000256" key="23">
    <source>
        <dbReference type="ARBA" id="ARBA00023136"/>
    </source>
</evidence>
<evidence type="ECO:0000256" key="14">
    <source>
        <dbReference type="ARBA" id="ARBA00022723"/>
    </source>
</evidence>
<feature type="compositionally biased region" description="Acidic residues" evidence="33">
    <location>
        <begin position="387"/>
        <end position="396"/>
    </location>
</feature>
<evidence type="ECO:0000256" key="9">
    <source>
        <dbReference type="ARBA" id="ARBA00011984"/>
    </source>
</evidence>
<dbReference type="eggNOG" id="ENOG502QTYI">
    <property type="taxonomic scope" value="Eukaryota"/>
</dbReference>
<keyword evidence="21" id="KW-0333">Golgi apparatus</keyword>
<evidence type="ECO:0000256" key="16">
    <source>
        <dbReference type="ARBA" id="ARBA00022794"/>
    </source>
</evidence>
<dbReference type="CDD" id="cd04705">
    <property type="entry name" value="PLA2_group_III_like"/>
    <property type="match status" value="1"/>
</dbReference>
<comment type="catalytic activity">
    <reaction evidence="30">
        <text>1-hexadecanoyl-2-(9Z,12Z-octadecadienoyl)-sn-glycero-3-phosphoethanolamine + H2O = 1-hexadecanoyl-sn-glycero-3-phosphoethanolamine + (9Z,12Z)-octadecadienoate + H(+)</text>
        <dbReference type="Rhea" id="RHEA:40815"/>
        <dbReference type="ChEBI" id="CHEBI:15377"/>
        <dbReference type="ChEBI" id="CHEBI:15378"/>
        <dbReference type="ChEBI" id="CHEBI:30245"/>
        <dbReference type="ChEBI" id="CHEBI:73004"/>
        <dbReference type="ChEBI" id="CHEBI:73008"/>
    </reaction>
    <physiologicalReaction direction="left-to-right" evidence="30">
        <dbReference type="Rhea" id="RHEA:40816"/>
    </physiologicalReaction>
</comment>
<sequence length="582" mass="65532">MVSLLLHPRQHLRKEAALHVRRDFHPRVTCACQEHRTGTVGRFKISKVIVVGDLSVGKTCLINRFCKDTFDKNYKATIGVDFEMERFEVLGIPFSLQLWDTAGQERFKCIASTYYRGAQAIIIVFNLNDVASLEHTKQWLADALKENDPSSVLLFLVGSKKDLSTPAQYVLMERDALKVAQEMKAEYWAVSSLTGENVREFFFRVAALTFEANVLAELEKSGARRIGDVVHVNRLPSWERGHLLAGVASSTDASIFSSEDSGRLGEFKDTDRCCWNHKQCTGHIIHPFTSDCGHYNLHLHSLSHCDCDSRVKDCSEKTNSSISQDVGPTCSRDVGPTCFDIVQTPCFELIPEEEYVERFWYGWCKSFRPVSVAVIHHPLHHEFRDDLNEEEEEEEESKPPIPTQVGPTATTSKDKGIGMGTIMGTSDSAAPITIWRSESPTEKSPGSRVIKKVKKKKEKEKDEEDTDEKAKMKKKVRKGKLTKKKSPVKSEPSPPDLSRSVSPRELVRLSESSPESCREDLESEDSYNDPRQEEPSSEDIVESSPRKRDKNTVQAKKLGAKPAPIKKMNKRKPPPVSSPNLS</sequence>
<dbReference type="InterPro" id="IPR027417">
    <property type="entry name" value="P-loop_NTPase"/>
</dbReference>
<keyword evidence="15" id="KW-0547">Nucleotide-binding</keyword>
<keyword evidence="26" id="KW-0449">Lipoprotein</keyword>
<keyword evidence="23" id="KW-0472">Membrane</keyword>
<keyword evidence="12" id="KW-0964">Secreted</keyword>
<keyword evidence="36" id="KW-1185">Reference proteome</keyword>
<organism evidence="35 36">
    <name type="scientific">Myotis davidii</name>
    <name type="common">David's myotis</name>
    <dbReference type="NCBI Taxonomy" id="225400"/>
    <lineage>
        <taxon>Eukaryota</taxon>
        <taxon>Metazoa</taxon>
        <taxon>Chordata</taxon>
        <taxon>Craniata</taxon>
        <taxon>Vertebrata</taxon>
        <taxon>Euteleostomi</taxon>
        <taxon>Mammalia</taxon>
        <taxon>Eutheria</taxon>
        <taxon>Laurasiatheria</taxon>
        <taxon>Chiroptera</taxon>
        <taxon>Yangochiroptera</taxon>
        <taxon>Vespertilionidae</taxon>
        <taxon>Myotis</taxon>
    </lineage>
</organism>
<dbReference type="Pfam" id="PF00071">
    <property type="entry name" value="Ras"/>
    <property type="match status" value="1"/>
</dbReference>
<evidence type="ECO:0000256" key="30">
    <source>
        <dbReference type="ARBA" id="ARBA00049039"/>
    </source>
</evidence>
<feature type="region of interest" description="Disordered" evidence="33">
    <location>
        <begin position="385"/>
        <end position="582"/>
    </location>
</feature>
<keyword evidence="18" id="KW-0460">Magnesium</keyword>
<dbReference type="PROSITE" id="PS51421">
    <property type="entry name" value="RAS"/>
    <property type="match status" value="1"/>
</dbReference>
<dbReference type="PROSITE" id="PS00118">
    <property type="entry name" value="PA2_HIS"/>
    <property type="match status" value="1"/>
</dbReference>
<evidence type="ECO:0000256" key="10">
    <source>
        <dbReference type="ARBA" id="ARBA00022448"/>
    </source>
</evidence>
<keyword evidence="25" id="KW-0966">Cell projection</keyword>
<comment type="similarity">
    <text evidence="7">Belongs to the small GTPase superfamily. Rab family.</text>
</comment>
<evidence type="ECO:0000256" key="22">
    <source>
        <dbReference type="ARBA" id="ARBA00023134"/>
    </source>
</evidence>
<evidence type="ECO:0000256" key="6">
    <source>
        <dbReference type="ARBA" id="ARBA00004616"/>
    </source>
</evidence>
<evidence type="ECO:0000256" key="11">
    <source>
        <dbReference type="ARBA" id="ARBA00022490"/>
    </source>
</evidence>
<evidence type="ECO:0000256" key="1">
    <source>
        <dbReference type="ARBA" id="ARBA00001946"/>
    </source>
</evidence>
<gene>
    <name evidence="35" type="ORF">MDA_GLEAN10016825</name>
</gene>
<reference evidence="36" key="1">
    <citation type="journal article" date="2013" name="Science">
        <title>Comparative analysis of bat genomes provides insight into the evolution of flight and immunity.</title>
        <authorList>
            <person name="Zhang G."/>
            <person name="Cowled C."/>
            <person name="Shi Z."/>
            <person name="Huang Z."/>
            <person name="Bishop-Lilly K.A."/>
            <person name="Fang X."/>
            <person name="Wynne J.W."/>
            <person name="Xiong Z."/>
            <person name="Baker M.L."/>
            <person name="Zhao W."/>
            <person name="Tachedjian M."/>
            <person name="Zhu Y."/>
            <person name="Zhou P."/>
            <person name="Jiang X."/>
            <person name="Ng J."/>
            <person name="Yang L."/>
            <person name="Wu L."/>
            <person name="Xiao J."/>
            <person name="Feng Y."/>
            <person name="Chen Y."/>
            <person name="Sun X."/>
            <person name="Zhang Y."/>
            <person name="Marsh G.A."/>
            <person name="Crameri G."/>
            <person name="Broder C.C."/>
            <person name="Frey K.G."/>
            <person name="Wang L.F."/>
            <person name="Wang J."/>
        </authorList>
    </citation>
    <scope>NUCLEOTIDE SEQUENCE [LARGE SCALE GENOMIC DNA]</scope>
</reference>
<dbReference type="GO" id="GO:0003925">
    <property type="term" value="F:G protein activity"/>
    <property type="evidence" value="ECO:0007669"/>
    <property type="project" value="UniProtKB-EC"/>
</dbReference>
<evidence type="ECO:0000256" key="5">
    <source>
        <dbReference type="ARBA" id="ARBA00004613"/>
    </source>
</evidence>
<dbReference type="SMART" id="SM00176">
    <property type="entry name" value="RAN"/>
    <property type="match status" value="1"/>
</dbReference>
<dbReference type="FunFam" id="3.40.50.300:FF:000748">
    <property type="entry name" value="ras-related protein Rab-34 isoform X2"/>
    <property type="match status" value="1"/>
</dbReference>
<evidence type="ECO:0000256" key="26">
    <source>
        <dbReference type="ARBA" id="ARBA00023288"/>
    </source>
</evidence>
<dbReference type="SMART" id="SM00175">
    <property type="entry name" value="RAB"/>
    <property type="match status" value="1"/>
</dbReference>
<evidence type="ECO:0000256" key="13">
    <source>
        <dbReference type="ARBA" id="ARBA00022553"/>
    </source>
</evidence>
<dbReference type="Pfam" id="PF05826">
    <property type="entry name" value="Phospholip_A2_2"/>
    <property type="match status" value="1"/>
</dbReference>
<evidence type="ECO:0000256" key="21">
    <source>
        <dbReference type="ARBA" id="ARBA00023034"/>
    </source>
</evidence>
<protein>
    <recommendedName>
        <fullName evidence="32">Ras-related protein Rab-34</fullName>
        <ecNumber evidence="9">3.6.5.2</ecNumber>
    </recommendedName>
</protein>
<dbReference type="PANTHER" id="PTHR12253">
    <property type="entry name" value="RH14732P"/>
    <property type="match status" value="1"/>
</dbReference>
<feature type="domain" description="Phospholipase A2-like central" evidence="34">
    <location>
        <begin position="259"/>
        <end position="348"/>
    </location>
</feature>
<dbReference type="PROSITE" id="PS51419">
    <property type="entry name" value="RAB"/>
    <property type="match status" value="1"/>
</dbReference>
<evidence type="ECO:0000256" key="27">
    <source>
        <dbReference type="ARBA" id="ARBA00023289"/>
    </source>
</evidence>
<keyword evidence="28" id="KW-0968">Cytoplasmic vesicle</keyword>
<dbReference type="GO" id="GO:0005794">
    <property type="term" value="C:Golgi apparatus"/>
    <property type="evidence" value="ECO:0007669"/>
    <property type="project" value="UniProtKB-SubCell"/>
</dbReference>
<dbReference type="PRINTS" id="PR00449">
    <property type="entry name" value="RASTRNSFRMNG"/>
</dbReference>
<dbReference type="GO" id="GO:0050482">
    <property type="term" value="P:arachidonate secretion"/>
    <property type="evidence" value="ECO:0007669"/>
    <property type="project" value="InterPro"/>
</dbReference>
<keyword evidence="19" id="KW-0653">Protein transport</keyword>
<evidence type="ECO:0000256" key="3">
    <source>
        <dbReference type="ARBA" id="ARBA00004138"/>
    </source>
</evidence>
<comment type="catalytic activity">
    <reaction evidence="29">
        <text>GTP + H2O = GDP + phosphate + H(+)</text>
        <dbReference type="Rhea" id="RHEA:19669"/>
        <dbReference type="ChEBI" id="CHEBI:15377"/>
        <dbReference type="ChEBI" id="CHEBI:15378"/>
        <dbReference type="ChEBI" id="CHEBI:37565"/>
        <dbReference type="ChEBI" id="CHEBI:43474"/>
        <dbReference type="ChEBI" id="CHEBI:58189"/>
        <dbReference type="EC" id="3.6.5.2"/>
    </reaction>
    <physiologicalReaction direction="left-to-right" evidence="29">
        <dbReference type="Rhea" id="RHEA:19670"/>
    </physiologicalReaction>
</comment>
<evidence type="ECO:0000256" key="2">
    <source>
        <dbReference type="ARBA" id="ARBA00004114"/>
    </source>
</evidence>
<dbReference type="SUPFAM" id="SSF48619">
    <property type="entry name" value="Phospholipase A2, PLA2"/>
    <property type="match status" value="1"/>
</dbReference>
<dbReference type="Proteomes" id="UP000010556">
    <property type="component" value="Unassembled WGS sequence"/>
</dbReference>
<dbReference type="Gene3D" id="3.40.50.300">
    <property type="entry name" value="P-loop containing nucleotide triphosphate hydrolases"/>
    <property type="match status" value="1"/>
</dbReference>
<keyword evidence="27" id="KW-0636">Prenylation</keyword>
<keyword evidence="24" id="KW-0206">Cytoskeleton</keyword>
<feature type="compositionally biased region" description="Basic residues" evidence="33">
    <location>
        <begin position="471"/>
        <end position="487"/>
    </location>
</feature>
<comment type="similarity">
    <text evidence="8">Belongs to the phospholipase A2 family.</text>
</comment>
<keyword evidence="16" id="KW-0970">Cilium biogenesis/degradation</keyword>
<evidence type="ECO:0000256" key="19">
    <source>
        <dbReference type="ARBA" id="ARBA00022927"/>
    </source>
</evidence>
<dbReference type="InterPro" id="IPR033113">
    <property type="entry name" value="PLA2_histidine"/>
</dbReference>
<dbReference type="SMART" id="SM00174">
    <property type="entry name" value="RHO"/>
    <property type="match status" value="1"/>
</dbReference>
<evidence type="ECO:0000256" key="29">
    <source>
        <dbReference type="ARBA" id="ARBA00047660"/>
    </source>
</evidence>
<keyword evidence="13" id="KW-0597">Phosphoprotein</keyword>
<evidence type="ECO:0000256" key="18">
    <source>
        <dbReference type="ARBA" id="ARBA00022842"/>
    </source>
</evidence>
<comment type="subunit">
    <text evidence="31">Interacts with RILP. The GTP-bound form interacts with REP15.</text>
</comment>
<comment type="subcellular location">
    <subcellularLocation>
        <location evidence="3">Cell projection</location>
        <location evidence="3">Cilium</location>
    </subcellularLocation>
    <subcellularLocation>
        <location evidence="2">Cytoplasm</location>
        <location evidence="2">Cytoskeleton</location>
        <location evidence="2">Microtubule organizing center</location>
        <location evidence="2">Centrosome</location>
        <location evidence="2">Centriole</location>
    </subcellularLocation>
    <subcellularLocation>
        <location evidence="6">Cytoplasmic vesicle</location>
        <location evidence="6">Phagosome membrane</location>
        <topology evidence="6">Lipid-anchor</topology>
        <orientation evidence="6">Cytoplasmic side</orientation>
    </subcellularLocation>
    <subcellularLocation>
        <location evidence="4">Golgi apparatus</location>
    </subcellularLocation>
    <subcellularLocation>
        <location evidence="5">Secreted</location>
    </subcellularLocation>
</comment>
<evidence type="ECO:0000256" key="20">
    <source>
        <dbReference type="ARBA" id="ARBA00022990"/>
    </source>
</evidence>
<dbReference type="SUPFAM" id="SSF52540">
    <property type="entry name" value="P-loop containing nucleoside triphosphate hydrolases"/>
    <property type="match status" value="1"/>
</dbReference>
<name>L5LLQ7_MYODS</name>
<keyword evidence="22" id="KW-0342">GTP-binding</keyword>
<dbReference type="GO" id="GO:0005525">
    <property type="term" value="F:GTP binding"/>
    <property type="evidence" value="ECO:0007669"/>
    <property type="project" value="UniProtKB-KW"/>
</dbReference>
<dbReference type="GO" id="GO:0030670">
    <property type="term" value="C:phagocytic vesicle membrane"/>
    <property type="evidence" value="ECO:0007669"/>
    <property type="project" value="UniProtKB-SubCell"/>
</dbReference>
<evidence type="ECO:0000256" key="24">
    <source>
        <dbReference type="ARBA" id="ARBA00023212"/>
    </source>
</evidence>
<evidence type="ECO:0000259" key="34">
    <source>
        <dbReference type="Pfam" id="PF05826"/>
    </source>
</evidence>
<dbReference type="GO" id="GO:0004623">
    <property type="term" value="F:phospholipase A2 activity"/>
    <property type="evidence" value="ECO:0007669"/>
    <property type="project" value="InterPro"/>
</dbReference>
<evidence type="ECO:0000313" key="35">
    <source>
        <dbReference type="EMBL" id="ELK26936.1"/>
    </source>
</evidence>
<dbReference type="InterPro" id="IPR016090">
    <property type="entry name" value="PLA2-like_dom"/>
</dbReference>
<dbReference type="GO" id="GO:0005929">
    <property type="term" value="C:cilium"/>
    <property type="evidence" value="ECO:0007669"/>
    <property type="project" value="UniProtKB-SubCell"/>
</dbReference>
<dbReference type="InterPro" id="IPR005225">
    <property type="entry name" value="Small_GTP-bd"/>
</dbReference>
<comment type="cofactor">
    <cofactor evidence="1">
        <name>Mg(2+)</name>
        <dbReference type="ChEBI" id="CHEBI:18420"/>
    </cofactor>
</comment>
<dbReference type="InterPro" id="IPR001806">
    <property type="entry name" value="Small_GTPase"/>
</dbReference>
<evidence type="ECO:0000256" key="7">
    <source>
        <dbReference type="ARBA" id="ARBA00006270"/>
    </source>
</evidence>
<keyword evidence="10" id="KW-0813">Transport</keyword>
<evidence type="ECO:0000256" key="17">
    <source>
        <dbReference type="ARBA" id="ARBA00022801"/>
    </source>
</evidence>
<accession>L5LLQ7</accession>
<evidence type="ECO:0000256" key="12">
    <source>
        <dbReference type="ARBA" id="ARBA00022525"/>
    </source>
</evidence>
<dbReference type="NCBIfam" id="TIGR00231">
    <property type="entry name" value="small_GTP"/>
    <property type="match status" value="1"/>
</dbReference>